<evidence type="ECO:0000313" key="3">
    <source>
        <dbReference type="Proteomes" id="UP000182841"/>
    </source>
</evidence>
<name>A0A1H9QRV7_9ACTN</name>
<proteinExistence type="predicted"/>
<sequence>MIDAIAYKFQTGTQWVHLPEKYGNWRGVCNRLRMWAVDGTWERVFTALVAQADAEEDPAWAVSVDGGWPAGGPETASGLLTATG</sequence>
<dbReference type="AlphaFoldDB" id="A0A1H9QRV7"/>
<dbReference type="Proteomes" id="UP000182841">
    <property type="component" value="Unassembled WGS sequence"/>
</dbReference>
<dbReference type="EMBL" id="FOGO01000003">
    <property type="protein sequence ID" value="SER62965.1"/>
    <property type="molecule type" value="Genomic_DNA"/>
</dbReference>
<dbReference type="PANTHER" id="PTHR46637:SF1">
    <property type="entry name" value="BLL5188 PROTEIN"/>
    <property type="match status" value="1"/>
</dbReference>
<feature type="domain" description="Insertion element IS402-like" evidence="1">
    <location>
        <begin position="1"/>
        <end position="45"/>
    </location>
</feature>
<evidence type="ECO:0000313" key="2">
    <source>
        <dbReference type="EMBL" id="SER62965.1"/>
    </source>
</evidence>
<gene>
    <name evidence="2" type="ORF">SAMN05421870_10364</name>
</gene>
<dbReference type="Pfam" id="PF13340">
    <property type="entry name" value="DUF4096"/>
    <property type="match status" value="1"/>
</dbReference>
<dbReference type="InterPro" id="IPR025161">
    <property type="entry name" value="IS402-like_dom"/>
</dbReference>
<accession>A0A1H9QRV7</accession>
<evidence type="ECO:0000259" key="1">
    <source>
        <dbReference type="Pfam" id="PF13340"/>
    </source>
</evidence>
<dbReference type="InterPro" id="IPR052909">
    <property type="entry name" value="Transposase_6_like"/>
</dbReference>
<organism evidence="2 3">
    <name type="scientific">Streptomyces qinglanensis</name>
    <dbReference type="NCBI Taxonomy" id="943816"/>
    <lineage>
        <taxon>Bacteria</taxon>
        <taxon>Bacillati</taxon>
        <taxon>Actinomycetota</taxon>
        <taxon>Actinomycetes</taxon>
        <taxon>Kitasatosporales</taxon>
        <taxon>Streptomycetaceae</taxon>
        <taxon>Streptomyces</taxon>
    </lineage>
</organism>
<reference evidence="3" key="1">
    <citation type="submission" date="2016-10" db="EMBL/GenBank/DDBJ databases">
        <authorList>
            <person name="Varghese N."/>
            <person name="Submissions S."/>
        </authorList>
    </citation>
    <scope>NUCLEOTIDE SEQUENCE [LARGE SCALE GENOMIC DNA]</scope>
    <source>
        <strain evidence="3">CGMCC 4.6825</strain>
    </source>
</reference>
<dbReference type="PANTHER" id="PTHR46637">
    <property type="entry name" value="TIS1421-TRANSPOSASE PROTEIN A"/>
    <property type="match status" value="1"/>
</dbReference>
<protein>
    <submittedName>
        <fullName evidence="2">Putative transposase of IS4/5 family</fullName>
    </submittedName>
</protein>
<keyword evidence="3" id="KW-1185">Reference proteome</keyword>